<name>A0A9P0AK24_BEMTA</name>
<protein>
    <recommendedName>
        <fullName evidence="4">Thioredoxin domain-containing protein</fullName>
    </recommendedName>
</protein>
<evidence type="ECO:0000256" key="1">
    <source>
        <dbReference type="SAM" id="MobiDB-lite"/>
    </source>
</evidence>
<keyword evidence="2" id="KW-0812">Transmembrane</keyword>
<sequence>MLHVLSVSIFLLSCLTYVSSDSRNGLQTVNDDELLDLYRSESYVVVLFVKKNCGSPCEKYENEILKIREDLVDSLNAWVVKVEDSQLLRLYSPESEPQLVFVRHGVPLLYDDEIIDDLILHTFTYNKDPAVKELNDDNFEHLTQAASGATTGDWFVMFYSTDCVECQRLQARWETVGAKLRTKMNVARVNRQTTGRVTCRRFGVFEVPVFIFFRHGKLYRYNLSKLDAKSLVQFASDWYRNVRAEPVPHPKTPFDDFTQMIADYLKENPWTIKLVSAIISLITLVSVYFRFKPKKQKKSKSTSSSKSSSASKSKSSKTSEQAKDK</sequence>
<feature type="domain" description="Thioredoxin" evidence="4">
    <location>
        <begin position="131"/>
        <end position="234"/>
    </location>
</feature>
<feature type="transmembrane region" description="Helical" evidence="2">
    <location>
        <begin position="270"/>
        <end position="291"/>
    </location>
</feature>
<feature type="region of interest" description="Disordered" evidence="1">
    <location>
        <begin position="293"/>
        <end position="325"/>
    </location>
</feature>
<dbReference type="InterPro" id="IPR013766">
    <property type="entry name" value="Thioredoxin_domain"/>
</dbReference>
<evidence type="ECO:0000313" key="5">
    <source>
        <dbReference type="EMBL" id="CAH0394738.1"/>
    </source>
</evidence>
<keyword evidence="2" id="KW-0472">Membrane</keyword>
<evidence type="ECO:0000256" key="2">
    <source>
        <dbReference type="SAM" id="Phobius"/>
    </source>
</evidence>
<accession>A0A9P0AK24</accession>
<dbReference type="KEGG" id="btab:109034961"/>
<keyword evidence="2" id="KW-1133">Transmembrane helix</keyword>
<dbReference type="PANTHER" id="PTHR19991:SF2">
    <property type="entry name" value="GH08893P"/>
    <property type="match status" value="1"/>
</dbReference>
<dbReference type="Proteomes" id="UP001152759">
    <property type="component" value="Chromosome 8"/>
</dbReference>
<feature type="compositionally biased region" description="Low complexity" evidence="1">
    <location>
        <begin position="301"/>
        <end position="319"/>
    </location>
</feature>
<feature type="signal peptide" evidence="3">
    <location>
        <begin position="1"/>
        <end position="20"/>
    </location>
</feature>
<feature type="chain" id="PRO_5040107067" description="Thioredoxin domain-containing protein" evidence="3">
    <location>
        <begin position="21"/>
        <end position="325"/>
    </location>
</feature>
<evidence type="ECO:0000313" key="6">
    <source>
        <dbReference type="Proteomes" id="UP001152759"/>
    </source>
</evidence>
<dbReference type="Gene3D" id="3.40.30.10">
    <property type="entry name" value="Glutaredoxin"/>
    <property type="match status" value="2"/>
</dbReference>
<gene>
    <name evidence="5" type="ORF">BEMITA_LOCUS13003</name>
</gene>
<keyword evidence="6" id="KW-1185">Reference proteome</keyword>
<dbReference type="CDD" id="cd02961">
    <property type="entry name" value="PDI_a_family"/>
    <property type="match status" value="1"/>
</dbReference>
<dbReference type="OrthoDB" id="72053at2759"/>
<reference evidence="5" key="1">
    <citation type="submission" date="2021-12" db="EMBL/GenBank/DDBJ databases">
        <authorList>
            <person name="King R."/>
        </authorList>
    </citation>
    <scope>NUCLEOTIDE SEQUENCE</scope>
</reference>
<dbReference type="AlphaFoldDB" id="A0A9P0AK24"/>
<dbReference type="SUPFAM" id="SSF52833">
    <property type="entry name" value="Thioredoxin-like"/>
    <property type="match status" value="2"/>
</dbReference>
<dbReference type="InterPro" id="IPR036249">
    <property type="entry name" value="Thioredoxin-like_sf"/>
</dbReference>
<dbReference type="EMBL" id="OU963869">
    <property type="protein sequence ID" value="CAH0394738.1"/>
    <property type="molecule type" value="Genomic_DNA"/>
</dbReference>
<dbReference type="PANTHER" id="PTHR19991">
    <property type="entry name" value="L 2 01289"/>
    <property type="match status" value="1"/>
</dbReference>
<dbReference type="Pfam" id="PF00085">
    <property type="entry name" value="Thioredoxin"/>
    <property type="match status" value="1"/>
</dbReference>
<evidence type="ECO:0000256" key="3">
    <source>
        <dbReference type="SAM" id="SignalP"/>
    </source>
</evidence>
<keyword evidence="3" id="KW-0732">Signal</keyword>
<organism evidence="5 6">
    <name type="scientific">Bemisia tabaci</name>
    <name type="common">Sweetpotato whitefly</name>
    <name type="synonym">Aleurodes tabaci</name>
    <dbReference type="NCBI Taxonomy" id="7038"/>
    <lineage>
        <taxon>Eukaryota</taxon>
        <taxon>Metazoa</taxon>
        <taxon>Ecdysozoa</taxon>
        <taxon>Arthropoda</taxon>
        <taxon>Hexapoda</taxon>
        <taxon>Insecta</taxon>
        <taxon>Pterygota</taxon>
        <taxon>Neoptera</taxon>
        <taxon>Paraneoptera</taxon>
        <taxon>Hemiptera</taxon>
        <taxon>Sternorrhyncha</taxon>
        <taxon>Aleyrodoidea</taxon>
        <taxon>Aleyrodidae</taxon>
        <taxon>Aleyrodinae</taxon>
        <taxon>Bemisia</taxon>
    </lineage>
</organism>
<proteinExistence type="predicted"/>
<evidence type="ECO:0000259" key="4">
    <source>
        <dbReference type="Pfam" id="PF00085"/>
    </source>
</evidence>